<dbReference type="Gene3D" id="3.20.20.80">
    <property type="entry name" value="Glycosidases"/>
    <property type="match status" value="1"/>
</dbReference>
<evidence type="ECO:0000256" key="2">
    <source>
        <dbReference type="ARBA" id="ARBA00005940"/>
    </source>
</evidence>
<dbReference type="SUPFAM" id="SSF51445">
    <property type="entry name" value="(Trans)glycosidases"/>
    <property type="match status" value="1"/>
</dbReference>
<evidence type="ECO:0000256" key="5">
    <source>
        <dbReference type="ARBA" id="ARBA00023295"/>
    </source>
</evidence>
<feature type="binding site" evidence="8">
    <location>
        <position position="319"/>
    </location>
    <ligand>
        <name>substrate</name>
    </ligand>
</feature>
<dbReference type="InterPro" id="IPR003476">
    <property type="entry name" value="Glyco_hydro_42"/>
</dbReference>
<feature type="binding site" evidence="8">
    <location>
        <position position="157"/>
    </location>
    <ligand>
        <name>substrate</name>
    </ligand>
</feature>
<dbReference type="PANTHER" id="PTHR36447:SF1">
    <property type="entry name" value="BETA-GALACTOSIDASE GANA"/>
    <property type="match status" value="1"/>
</dbReference>
<dbReference type="PIRSF" id="PIRSF001084">
    <property type="entry name" value="B-galactosidase"/>
    <property type="match status" value="1"/>
</dbReference>
<evidence type="ECO:0000259" key="10">
    <source>
        <dbReference type="Pfam" id="PF08532"/>
    </source>
</evidence>
<feature type="domain" description="Beta-galactosidase trimerisation" evidence="10">
    <location>
        <begin position="399"/>
        <end position="613"/>
    </location>
</feature>
<evidence type="ECO:0000313" key="11">
    <source>
        <dbReference type="EMBL" id="SFB22391.1"/>
    </source>
</evidence>
<dbReference type="EMBL" id="FOKA01000010">
    <property type="protein sequence ID" value="SFB22391.1"/>
    <property type="molecule type" value="Genomic_DNA"/>
</dbReference>
<dbReference type="InterPro" id="IPR017853">
    <property type="entry name" value="GH"/>
</dbReference>
<keyword evidence="4 6" id="KW-0378">Hydrolase</keyword>
<feature type="active site" description="Proton donor" evidence="7">
    <location>
        <position position="158"/>
    </location>
</feature>
<dbReference type="PANTHER" id="PTHR36447">
    <property type="entry name" value="BETA-GALACTOSIDASE GANA"/>
    <property type="match status" value="1"/>
</dbReference>
<sequence length="694" mass="73981">MSRQRGGPAVLLGASAPLFGGDWNPEQWDRATWDEDVALMRRAGVTLVTVGVFSWSRLEPRPGEYDLDWLVEVLDLLHGAGIRADLATPTASPPPWLGHRWPETLPVTAEGVRLTYGSRNQFAPSSPVYREHALAVTRAVVERCAGHPAVAMWHVGNELGQVDHSDVAAVAFRRWLADRYGSVDALNAAWATSVWSQGYTSFDEVLPPRAAPYHRNPSQELDFRRFTSDELRDLLRLQTAVIREHDAHRPVTTNLMGFFPGADYATWADDVDVVSDDAYPDPADPRAPADAALTQHLVRSLAGGDPWLLMESAVSAVSWRPHNLTRSPARSRLGSLQAVAHGADGVLFFQWRQARSGPERFHSALLPVAGPDTAVHAGARRLGADLARLGPVVGTRTDAPVALLWDWPSWWAGTAQALPTDRLDPLATLRAWHRVLWDARVTVDVVPPGADLTGYRAVLAPSLHVLAPGPAEALDAYVRGGGVLAVGPFSGVADEHGHLHVGRAPVLLRDVLGASSEEWVPLPDEGLPARWTDAIAGAARVHTFVEHARAEGANPVLVLDGGPGLEHLAGALAVGRHAGTPATGDGTAWYVGAVLGEGDLRRVLTAVLADAGVADPLPGVPAGLEVARRGDVLVALNHTGAPVPLPGAGLAAALDLPPGTPLVDLLSARRLPTTPDDAPTVLAEHDVLVLMEAR</sequence>
<dbReference type="InterPro" id="IPR029062">
    <property type="entry name" value="Class_I_gatase-like"/>
</dbReference>
<evidence type="ECO:0000313" key="12">
    <source>
        <dbReference type="Proteomes" id="UP000199012"/>
    </source>
</evidence>
<feature type="domain" description="Glycoside hydrolase family 42 N-terminal" evidence="9">
    <location>
        <begin position="22"/>
        <end position="388"/>
    </location>
</feature>
<feature type="binding site" evidence="8">
    <location>
        <position position="119"/>
    </location>
    <ligand>
        <name>substrate</name>
    </ligand>
</feature>
<dbReference type="AlphaFoldDB" id="A0A1I0ZA41"/>
<protein>
    <recommendedName>
        <fullName evidence="3 6">Beta-galactosidase</fullName>
        <shortName evidence="6">Beta-gal</shortName>
        <ecNumber evidence="3 6">3.2.1.23</ecNumber>
    </recommendedName>
</protein>
<dbReference type="SUPFAM" id="SSF52317">
    <property type="entry name" value="Class I glutamine amidotransferase-like"/>
    <property type="match status" value="1"/>
</dbReference>
<proteinExistence type="inferred from homology"/>
<dbReference type="Pfam" id="PF08532">
    <property type="entry name" value="Glyco_hydro_42M"/>
    <property type="match status" value="1"/>
</dbReference>
<accession>A0A1I0ZA41</accession>
<evidence type="ECO:0000256" key="6">
    <source>
        <dbReference type="PIRNR" id="PIRNR001084"/>
    </source>
</evidence>
<dbReference type="Gene3D" id="3.40.50.880">
    <property type="match status" value="1"/>
</dbReference>
<reference evidence="11 12" key="1">
    <citation type="submission" date="2016-10" db="EMBL/GenBank/DDBJ databases">
        <authorList>
            <person name="de Groot N.N."/>
        </authorList>
    </citation>
    <scope>NUCLEOTIDE SEQUENCE [LARGE SCALE GENOMIC DNA]</scope>
    <source>
        <strain evidence="11 12">CGMCC 4.6945</strain>
    </source>
</reference>
<comment type="similarity">
    <text evidence="2 6">Belongs to the glycosyl hydrolase 42 family.</text>
</comment>
<dbReference type="CDD" id="cd03143">
    <property type="entry name" value="A4_beta-galactosidase_middle_domain"/>
    <property type="match status" value="1"/>
</dbReference>
<keyword evidence="12" id="KW-1185">Reference proteome</keyword>
<evidence type="ECO:0000259" key="9">
    <source>
        <dbReference type="Pfam" id="PF02449"/>
    </source>
</evidence>
<evidence type="ECO:0000256" key="8">
    <source>
        <dbReference type="PIRSR" id="PIRSR001084-2"/>
    </source>
</evidence>
<dbReference type="InterPro" id="IPR013529">
    <property type="entry name" value="Glyco_hydro_42_N"/>
</dbReference>
<comment type="catalytic activity">
    <reaction evidence="1 6">
        <text>Hydrolysis of terminal non-reducing beta-D-galactose residues in beta-D-galactosides.</text>
        <dbReference type="EC" id="3.2.1.23"/>
    </reaction>
</comment>
<evidence type="ECO:0000256" key="7">
    <source>
        <dbReference type="PIRSR" id="PIRSR001084-1"/>
    </source>
</evidence>
<evidence type="ECO:0000256" key="4">
    <source>
        <dbReference type="ARBA" id="ARBA00022801"/>
    </source>
</evidence>
<dbReference type="GO" id="GO:0009341">
    <property type="term" value="C:beta-galactosidase complex"/>
    <property type="evidence" value="ECO:0007669"/>
    <property type="project" value="InterPro"/>
</dbReference>
<dbReference type="GO" id="GO:0004565">
    <property type="term" value="F:beta-galactosidase activity"/>
    <property type="evidence" value="ECO:0007669"/>
    <property type="project" value="UniProtKB-EC"/>
</dbReference>
<dbReference type="GO" id="GO:0005975">
    <property type="term" value="P:carbohydrate metabolic process"/>
    <property type="evidence" value="ECO:0007669"/>
    <property type="project" value="InterPro"/>
</dbReference>
<organism evidence="11 12">
    <name type="scientific">Cellulomonas marina</name>
    <dbReference type="NCBI Taxonomy" id="988821"/>
    <lineage>
        <taxon>Bacteria</taxon>
        <taxon>Bacillati</taxon>
        <taxon>Actinomycetota</taxon>
        <taxon>Actinomycetes</taxon>
        <taxon>Micrococcales</taxon>
        <taxon>Cellulomonadaceae</taxon>
        <taxon>Cellulomonas</taxon>
    </lineage>
</organism>
<evidence type="ECO:0000256" key="1">
    <source>
        <dbReference type="ARBA" id="ARBA00001412"/>
    </source>
</evidence>
<keyword evidence="5 6" id="KW-0326">Glycosidase</keyword>
<dbReference type="Pfam" id="PF02449">
    <property type="entry name" value="Glyco_hydro_42"/>
    <property type="match status" value="1"/>
</dbReference>
<dbReference type="EC" id="3.2.1.23" evidence="3 6"/>
<evidence type="ECO:0000256" key="3">
    <source>
        <dbReference type="ARBA" id="ARBA00012756"/>
    </source>
</evidence>
<dbReference type="Proteomes" id="UP000199012">
    <property type="component" value="Unassembled WGS sequence"/>
</dbReference>
<dbReference type="RefSeq" id="WP_239078818.1">
    <property type="nucleotide sequence ID" value="NZ_BONM01000011.1"/>
</dbReference>
<dbReference type="InterPro" id="IPR013738">
    <property type="entry name" value="Beta_galactosidase_Trimer"/>
</dbReference>
<feature type="active site" description="Nucleophile" evidence="7">
    <location>
        <position position="311"/>
    </location>
</feature>
<dbReference type="STRING" id="988821.SAMN05421867_11072"/>
<name>A0A1I0ZA41_9CELL</name>
<gene>
    <name evidence="11" type="ORF">SAMN05421867_11072</name>
</gene>